<evidence type="ECO:0000256" key="9">
    <source>
        <dbReference type="ARBA" id="ARBA00022989"/>
    </source>
</evidence>
<feature type="domain" description="Growth factor receptor" evidence="20">
    <location>
        <begin position="514"/>
        <end position="637"/>
    </location>
</feature>
<dbReference type="Pfam" id="PF14843">
    <property type="entry name" value="GF_recep_IV"/>
    <property type="match status" value="2"/>
</dbReference>
<dbReference type="InterPro" id="IPR006212">
    <property type="entry name" value="Furin_repeat"/>
</dbReference>
<evidence type="ECO:0000256" key="12">
    <source>
        <dbReference type="ARBA" id="ARBA00023170"/>
    </source>
</evidence>
<dbReference type="InterPro" id="IPR009030">
    <property type="entry name" value="Growth_fac_rcpt_cys_sf"/>
</dbReference>
<dbReference type="SUPFAM" id="SSF52058">
    <property type="entry name" value="L domain-like"/>
    <property type="match status" value="2"/>
</dbReference>
<evidence type="ECO:0000256" key="1">
    <source>
        <dbReference type="ARBA" id="ARBA00004479"/>
    </source>
</evidence>
<evidence type="ECO:0000256" key="17">
    <source>
        <dbReference type="SAM" id="SignalP"/>
    </source>
</evidence>
<dbReference type="CDD" id="cd00064">
    <property type="entry name" value="FU"/>
    <property type="match status" value="2"/>
</dbReference>
<dbReference type="InterPro" id="IPR006211">
    <property type="entry name" value="Furin-like_Cys-rich_dom"/>
</dbReference>
<evidence type="ECO:0000256" key="15">
    <source>
        <dbReference type="SAM" id="MobiDB-lite"/>
    </source>
</evidence>
<organism evidence="21 22">
    <name type="scientific">Mytilus galloprovincialis</name>
    <name type="common">Mediterranean mussel</name>
    <dbReference type="NCBI Taxonomy" id="29158"/>
    <lineage>
        <taxon>Eukaryota</taxon>
        <taxon>Metazoa</taxon>
        <taxon>Spiralia</taxon>
        <taxon>Lophotrochozoa</taxon>
        <taxon>Mollusca</taxon>
        <taxon>Bivalvia</taxon>
        <taxon>Autobranchia</taxon>
        <taxon>Pteriomorphia</taxon>
        <taxon>Mytilida</taxon>
        <taxon>Mytiloidea</taxon>
        <taxon>Mytilidae</taxon>
        <taxon>Mytilinae</taxon>
        <taxon>Mytilus</taxon>
    </lineage>
</organism>
<keyword evidence="11" id="KW-0829">Tyrosine-protein kinase</keyword>
<comment type="subcellular location">
    <subcellularLocation>
        <location evidence="1">Membrane</location>
        <topology evidence="1">Single-pass type I membrane protein</topology>
    </subcellularLocation>
</comment>
<dbReference type="SUPFAM" id="SSF57184">
    <property type="entry name" value="Growth factor receptor domain"/>
    <property type="match status" value="3"/>
</dbReference>
<feature type="domain" description="Receptor L-domain" evidence="19">
    <location>
        <begin position="63"/>
        <end position="184"/>
    </location>
</feature>
<feature type="signal peptide" evidence="17">
    <location>
        <begin position="1"/>
        <end position="18"/>
    </location>
</feature>
<reference evidence="21" key="1">
    <citation type="submission" date="2018-11" db="EMBL/GenBank/DDBJ databases">
        <authorList>
            <person name="Alioto T."/>
            <person name="Alioto T."/>
        </authorList>
    </citation>
    <scope>NUCLEOTIDE SEQUENCE</scope>
</reference>
<gene>
    <name evidence="21" type="ORF">MGAL_10B002896</name>
</gene>
<dbReference type="GO" id="GO:0005524">
    <property type="term" value="F:ATP binding"/>
    <property type="evidence" value="ECO:0007669"/>
    <property type="project" value="UniProtKB-KW"/>
</dbReference>
<feature type="domain" description="Growth factor receptor" evidence="20">
    <location>
        <begin position="695"/>
        <end position="786"/>
    </location>
</feature>
<keyword evidence="4 21" id="KW-0808">Transferase</keyword>
<dbReference type="EMBL" id="UYJE01008968">
    <property type="protein sequence ID" value="VDI68896.1"/>
    <property type="molecule type" value="Genomic_DNA"/>
</dbReference>
<dbReference type="InterPro" id="IPR036941">
    <property type="entry name" value="Rcpt_L-dom_sf"/>
</dbReference>
<feature type="compositionally biased region" description="Acidic residues" evidence="15">
    <location>
        <begin position="901"/>
        <end position="917"/>
    </location>
</feature>
<evidence type="ECO:0000256" key="8">
    <source>
        <dbReference type="ARBA" id="ARBA00022840"/>
    </source>
</evidence>
<dbReference type="Pfam" id="PF01030">
    <property type="entry name" value="Recep_L_domain"/>
    <property type="match status" value="2"/>
</dbReference>
<keyword evidence="9 16" id="KW-1133">Transmembrane helix</keyword>
<evidence type="ECO:0000313" key="21">
    <source>
        <dbReference type="EMBL" id="VDI68896.1"/>
    </source>
</evidence>
<proteinExistence type="predicted"/>
<evidence type="ECO:0000256" key="7">
    <source>
        <dbReference type="ARBA" id="ARBA00022777"/>
    </source>
</evidence>
<evidence type="ECO:0000256" key="13">
    <source>
        <dbReference type="ARBA" id="ARBA00023180"/>
    </source>
</evidence>
<name>A0A8B6GTP0_MYTGA</name>
<dbReference type="GO" id="GO:0004714">
    <property type="term" value="F:transmembrane receptor protein tyrosine kinase activity"/>
    <property type="evidence" value="ECO:0007669"/>
    <property type="project" value="UniProtKB-EC"/>
</dbReference>
<dbReference type="InterPro" id="IPR000494">
    <property type="entry name" value="Rcpt_L-dom"/>
</dbReference>
<evidence type="ECO:0000259" key="19">
    <source>
        <dbReference type="Pfam" id="PF01030"/>
    </source>
</evidence>
<dbReference type="Gene3D" id="2.10.220.10">
    <property type="entry name" value="Hormone Receptor, Insulin-like Growth Factor Receptor 1, Chain A, domain 2"/>
    <property type="match status" value="3"/>
</dbReference>
<keyword evidence="22" id="KW-1185">Reference proteome</keyword>
<keyword evidence="3" id="KW-0597">Phosphoprotein</keyword>
<evidence type="ECO:0000259" key="20">
    <source>
        <dbReference type="Pfam" id="PF14843"/>
    </source>
</evidence>
<comment type="catalytic activity">
    <reaction evidence="14">
        <text>L-tyrosyl-[protein] + ATP = O-phospho-L-tyrosyl-[protein] + ADP + H(+)</text>
        <dbReference type="Rhea" id="RHEA:10596"/>
        <dbReference type="Rhea" id="RHEA-COMP:10136"/>
        <dbReference type="Rhea" id="RHEA-COMP:20101"/>
        <dbReference type="ChEBI" id="CHEBI:15378"/>
        <dbReference type="ChEBI" id="CHEBI:30616"/>
        <dbReference type="ChEBI" id="CHEBI:46858"/>
        <dbReference type="ChEBI" id="CHEBI:61978"/>
        <dbReference type="ChEBI" id="CHEBI:456216"/>
        <dbReference type="EC" id="2.7.10.1"/>
    </reaction>
</comment>
<dbReference type="OrthoDB" id="6219513at2759"/>
<keyword evidence="7" id="KW-0418">Kinase</keyword>
<feature type="chain" id="PRO_5032612806" description="receptor protein-tyrosine kinase" evidence="17">
    <location>
        <begin position="19"/>
        <end position="1014"/>
    </location>
</feature>
<keyword evidence="5 16" id="KW-0812">Transmembrane</keyword>
<feature type="region of interest" description="Disordered" evidence="15">
    <location>
        <begin position="898"/>
        <end position="928"/>
    </location>
</feature>
<keyword evidence="17" id="KW-0732">Signal</keyword>
<dbReference type="Pfam" id="PF00757">
    <property type="entry name" value="Furin-like"/>
    <property type="match status" value="1"/>
</dbReference>
<dbReference type="GO" id="GO:0016020">
    <property type="term" value="C:membrane"/>
    <property type="evidence" value="ECO:0007669"/>
    <property type="project" value="UniProtKB-SubCell"/>
</dbReference>
<dbReference type="Proteomes" id="UP000596742">
    <property type="component" value="Unassembled WGS sequence"/>
</dbReference>
<evidence type="ECO:0000256" key="6">
    <source>
        <dbReference type="ARBA" id="ARBA00022741"/>
    </source>
</evidence>
<evidence type="ECO:0000256" key="11">
    <source>
        <dbReference type="ARBA" id="ARBA00023137"/>
    </source>
</evidence>
<evidence type="ECO:0000313" key="22">
    <source>
        <dbReference type="Proteomes" id="UP000596742"/>
    </source>
</evidence>
<evidence type="ECO:0000259" key="18">
    <source>
        <dbReference type="Pfam" id="PF00757"/>
    </source>
</evidence>
<dbReference type="SMART" id="SM00261">
    <property type="entry name" value="FU"/>
    <property type="match status" value="6"/>
</dbReference>
<keyword evidence="6" id="KW-0547">Nucleotide-binding</keyword>
<sequence>MHVTILFIVVMFLNGGFAKTKERTKRQQENASPIQVCRGTKMGMSVSGTSQDHYDLYKRRYTNCTYVDGNLEITYLDKNKENSDWDLTFFESIEEVSGYVLIYSVFTQELHLRNLCLIRGNQLFSFKGEKLYSLAFISNSKPGSTTRGLMYLGLKSLQEIMNGIVYFYNNNLLCYEQTIHWADINPSVTPHAKYSFNSTYHKRNCGECHPACYNMKTDSKQCWGEGPDMCQTLNHAAVCSYACEHRCFGSYPNQCCHPECAAGCRGLKHTDCHACKHFSNDGECVRSCPPHQVYNPVKFKMDVNPEGKFAYENHMLKDTELNICVKTCRTKFKDVNGTCVECDGSCSKACKGQSGGEYITASNINQFENCTIVNGNLKILEASFAGDTQYKTPGVTVDDLQVLKSIKEVTGYIMIQSNHTNFRNLSFLSNLEVIHGREVDATQSSLNIMFTPLRNLDLISLRQIQNGHVTIAFNHHLCYISDINFTSMFVHKNIQTVRKMKNKKAELCRDEGEVCDQSCSDDGCWFKGSSNCLQCRKFKIDNSSNICINDCIQLPGLYEVGHLCKVCDEECESTCSGLGPENCHKCKHNAVTGTKKDGNMITKCLKECPEMFYPDHDRICQKCHDFCDDGCSGPSDTVTDDGCKSCKIGIEGVRYGESKITCMDPNEESCPVGFYRHTVSRINDPLTGKMVCKRCNEMCNDCTGAGSAYCITCRFVKQFGYCVENCYPLFYPASNQMCQQCHEQCRGSCFGPSASDCKACLSFKVYWDDTDNPHRFNCTKTCPDAKKYHVESDDFNDEGLIVCASASHPKVQTRFKADKAEAELMKNLVITGGVIVFVATAVVLGVLLRRRFQQNRENMSNGTTRMTAFENEVANVKNKRNVNLVLIEHVKFHKAKRYEDNQEESENQLSESEDDYEPPAKKQQNTTSIKSPKIIQLPITSAGKSHSSCCVCKAFLSTGHLLLSGTRCCPTHIDSDGSLNEQAILHFKSLSSSLTTFFNKTELLALITDIRSIA</sequence>
<keyword evidence="10 16" id="KW-0472">Membrane</keyword>
<evidence type="ECO:0000256" key="14">
    <source>
        <dbReference type="ARBA" id="ARBA00051243"/>
    </source>
</evidence>
<protein>
    <recommendedName>
        <fullName evidence="2">receptor protein-tyrosine kinase</fullName>
        <ecNumber evidence="2">2.7.10.1</ecNumber>
    </recommendedName>
</protein>
<keyword evidence="8" id="KW-0067">ATP-binding</keyword>
<keyword evidence="12 21" id="KW-0675">Receptor</keyword>
<evidence type="ECO:0000256" key="3">
    <source>
        <dbReference type="ARBA" id="ARBA00022553"/>
    </source>
</evidence>
<evidence type="ECO:0000256" key="5">
    <source>
        <dbReference type="ARBA" id="ARBA00022692"/>
    </source>
</evidence>
<dbReference type="AlphaFoldDB" id="A0A8B6GTP0"/>
<comment type="caution">
    <text evidence="21">The sequence shown here is derived from an EMBL/GenBank/DDBJ whole genome shotgun (WGS) entry which is preliminary data.</text>
</comment>
<feature type="domain" description="Furin-like cysteine-rich" evidence="18">
    <location>
        <begin position="204"/>
        <end position="351"/>
    </location>
</feature>
<evidence type="ECO:0000256" key="10">
    <source>
        <dbReference type="ARBA" id="ARBA00023136"/>
    </source>
</evidence>
<feature type="transmembrane region" description="Helical" evidence="16">
    <location>
        <begin position="828"/>
        <end position="848"/>
    </location>
</feature>
<dbReference type="Gene3D" id="3.80.20.20">
    <property type="entry name" value="Receptor L-domain"/>
    <property type="match status" value="2"/>
</dbReference>
<dbReference type="EC" id="2.7.10.1" evidence="2"/>
<evidence type="ECO:0000256" key="16">
    <source>
        <dbReference type="SAM" id="Phobius"/>
    </source>
</evidence>
<feature type="domain" description="Receptor L-domain" evidence="19">
    <location>
        <begin position="369"/>
        <end position="486"/>
    </location>
</feature>
<evidence type="ECO:0000256" key="2">
    <source>
        <dbReference type="ARBA" id="ARBA00011902"/>
    </source>
</evidence>
<keyword evidence="13" id="KW-0325">Glycoprotein</keyword>
<accession>A0A8B6GTP0</accession>
<evidence type="ECO:0000256" key="4">
    <source>
        <dbReference type="ARBA" id="ARBA00022679"/>
    </source>
</evidence>
<dbReference type="InterPro" id="IPR032778">
    <property type="entry name" value="GF_recep_IV"/>
</dbReference>